<evidence type="ECO:0000313" key="5">
    <source>
        <dbReference type="EMBL" id="MBK6267152.1"/>
    </source>
</evidence>
<proteinExistence type="predicted"/>
<feature type="domain" description="SbsA Ig-like" evidence="4">
    <location>
        <begin position="29"/>
        <end position="128"/>
    </location>
</feature>
<evidence type="ECO:0000313" key="6">
    <source>
        <dbReference type="Proteomes" id="UP000611723"/>
    </source>
</evidence>
<evidence type="ECO:0000256" key="1">
    <source>
        <dbReference type="ARBA" id="ARBA00022729"/>
    </source>
</evidence>
<reference evidence="5" key="1">
    <citation type="submission" date="2021-01" db="EMBL/GenBank/DDBJ databases">
        <title>Marivirga aurantiaca sp. nov., isolated from intertidal surface sediments.</title>
        <authorList>
            <person name="Zhang M."/>
        </authorList>
    </citation>
    <scope>NUCLEOTIDE SEQUENCE</scope>
    <source>
        <strain evidence="5">S37H4</strain>
    </source>
</reference>
<dbReference type="PROSITE" id="PS51257">
    <property type="entry name" value="PROKAR_LIPOPROTEIN"/>
    <property type="match status" value="1"/>
</dbReference>
<evidence type="ECO:0000256" key="2">
    <source>
        <dbReference type="SAM" id="MobiDB-lite"/>
    </source>
</evidence>
<keyword evidence="6" id="KW-1185">Reference proteome</keyword>
<dbReference type="AlphaFoldDB" id="A0A934X293"/>
<keyword evidence="1 3" id="KW-0732">Signal</keyword>
<feature type="region of interest" description="Disordered" evidence="2">
    <location>
        <begin position="427"/>
        <end position="479"/>
    </location>
</feature>
<dbReference type="RefSeq" id="WP_201432841.1">
    <property type="nucleotide sequence ID" value="NZ_JAEQBW010000014.1"/>
</dbReference>
<name>A0A934X293_9BACT</name>
<gene>
    <name evidence="5" type="ORF">JKA74_19060</name>
</gene>
<accession>A0A934X293</accession>
<organism evidence="5 6">
    <name type="scientific">Marivirga aurantiaca</name>
    <dbReference type="NCBI Taxonomy" id="2802615"/>
    <lineage>
        <taxon>Bacteria</taxon>
        <taxon>Pseudomonadati</taxon>
        <taxon>Bacteroidota</taxon>
        <taxon>Cytophagia</taxon>
        <taxon>Cytophagales</taxon>
        <taxon>Marivirgaceae</taxon>
        <taxon>Marivirga</taxon>
    </lineage>
</organism>
<feature type="compositionally biased region" description="Polar residues" evidence="2">
    <location>
        <begin position="470"/>
        <end position="479"/>
    </location>
</feature>
<dbReference type="InterPro" id="IPR013783">
    <property type="entry name" value="Ig-like_fold"/>
</dbReference>
<dbReference type="Gene3D" id="2.60.40.10">
    <property type="entry name" value="Immunoglobulins"/>
    <property type="match status" value="1"/>
</dbReference>
<dbReference type="SUPFAM" id="SSF117074">
    <property type="entry name" value="Hypothetical protein PA1324"/>
    <property type="match status" value="1"/>
</dbReference>
<protein>
    <submittedName>
        <fullName evidence="5">Ig-like domain-containing protein</fullName>
    </submittedName>
</protein>
<dbReference type="Proteomes" id="UP000611723">
    <property type="component" value="Unassembled WGS sequence"/>
</dbReference>
<feature type="signal peptide" evidence="3">
    <location>
        <begin position="1"/>
        <end position="18"/>
    </location>
</feature>
<comment type="caution">
    <text evidence="5">The sequence shown here is derived from an EMBL/GenBank/DDBJ whole genome shotgun (WGS) entry which is preliminary data.</text>
</comment>
<evidence type="ECO:0000259" key="4">
    <source>
        <dbReference type="Pfam" id="PF13205"/>
    </source>
</evidence>
<dbReference type="InterPro" id="IPR032812">
    <property type="entry name" value="SbsA_Ig"/>
</dbReference>
<feature type="chain" id="PRO_5037357754" evidence="3">
    <location>
        <begin position="19"/>
        <end position="625"/>
    </location>
</feature>
<dbReference type="Pfam" id="PF13205">
    <property type="entry name" value="Big_5"/>
    <property type="match status" value="1"/>
</dbReference>
<sequence>MNKLIPSLLIILIIYACATVQSPVGGEKDTKPPELYESNPGDQSTNFKGNKITLYFNEWMEVDNLNKELIITPRTNVEYEHTLKKQEFTLTFKKPLKDSTTYTFNFRKALKDITEGNLWEDPVIAFSTGSYLDSLEVHGEVIHLMTNSPAEEFTVGLYDAIYDTANLRQGEPVYFTTTDKEGKYLLQNIRPGKYRLYAFNDSNDNLKNESSSEAYAFHGEIIELQDSIPPINLEAYQNNEDTLTIKKASPSGKDFVINFNKGIKNYQVENSKDTSQFIYVNDEESAKNLRIYKENFPDLAYEEDSIALYITVTDSIQMSLKDTVYAKFRESRIQSEELKITQMPTKEILSGLQKLEIAFNKPINKYNTDSIFIKYDSLLLYEVADNQLAFSKNRKKVNITIPLLKSKIDSIDAYYKKINDSIQSVRQQQSDSVLNDQGEEVEVDDNQTSNKTEKPNKINLGSKGAKQQGIPATTSSKNTTPQIKGLHLYLGKGAFIGIENDSTASNNSTFQFMESENYGTIKGSVQNASQNFIVELVDSKHEKVDSVSNKEEFTFNYVKPGDYYLRAIIDRNNNNKWDAGNPLLLIPEEEIVYLDEKITVKANWEVIDKILVLTPQNNVDNNQGN</sequence>
<evidence type="ECO:0000256" key="3">
    <source>
        <dbReference type="SAM" id="SignalP"/>
    </source>
</evidence>
<dbReference type="EMBL" id="JAEQBW010000014">
    <property type="protein sequence ID" value="MBK6267152.1"/>
    <property type="molecule type" value="Genomic_DNA"/>
</dbReference>
<feature type="region of interest" description="Disordered" evidence="2">
    <location>
        <begin position="24"/>
        <end position="43"/>
    </location>
</feature>